<comment type="caution">
    <text evidence="2">The sequence shown here is derived from an EMBL/GenBank/DDBJ whole genome shotgun (WGS) entry which is preliminary data.</text>
</comment>
<accession>A0ABP7MJL6</accession>
<gene>
    <name evidence="2" type="ORF">GCM10022277_20520</name>
</gene>
<dbReference type="EMBL" id="BAABBN010000007">
    <property type="protein sequence ID" value="GAA3924571.1"/>
    <property type="molecule type" value="Genomic_DNA"/>
</dbReference>
<reference evidence="3" key="1">
    <citation type="journal article" date="2019" name="Int. J. Syst. Evol. Microbiol.">
        <title>The Global Catalogue of Microorganisms (GCM) 10K type strain sequencing project: providing services to taxonomists for standard genome sequencing and annotation.</title>
        <authorList>
            <consortium name="The Broad Institute Genomics Platform"/>
            <consortium name="The Broad Institute Genome Sequencing Center for Infectious Disease"/>
            <person name="Wu L."/>
            <person name="Ma J."/>
        </authorList>
    </citation>
    <scope>NUCLEOTIDE SEQUENCE [LARGE SCALE GENOMIC DNA]</scope>
    <source>
        <strain evidence="3">JCM 17551</strain>
    </source>
</reference>
<name>A0ABP7MJL6_9GAMM</name>
<organism evidence="2 3">
    <name type="scientific">Litoribacillus peritrichatus</name>
    <dbReference type="NCBI Taxonomy" id="718191"/>
    <lineage>
        <taxon>Bacteria</taxon>
        <taxon>Pseudomonadati</taxon>
        <taxon>Pseudomonadota</taxon>
        <taxon>Gammaproteobacteria</taxon>
        <taxon>Oceanospirillales</taxon>
        <taxon>Oceanospirillaceae</taxon>
        <taxon>Litoribacillus</taxon>
    </lineage>
</organism>
<dbReference type="Proteomes" id="UP001501565">
    <property type="component" value="Unassembled WGS sequence"/>
</dbReference>
<evidence type="ECO:0000256" key="1">
    <source>
        <dbReference type="SAM" id="Phobius"/>
    </source>
</evidence>
<dbReference type="RefSeq" id="WP_344798231.1">
    <property type="nucleotide sequence ID" value="NZ_BAABBN010000007.1"/>
</dbReference>
<sequence>MFAILLSEKMDPFYQNIASFPTAFFTFFLALSLCYWLFAVLGVVDLEFLDFDIPEVEGELSSTKNSLTAGDVVAGLFLRFGLNGVPVTIVVSIMSLIGWFICYFIVHFFFAYIPEGILRYLAGLPVLVGCLYVSAMVTAFMIKPLRSIFKKATSHSVKEVLGQTAVVRSLRVDNSFGEVFLADGGAGLIFKARTFGDTTFKKGDRVVLLEHLAEEHAYRVISEEEFTR</sequence>
<feature type="transmembrane region" description="Helical" evidence="1">
    <location>
        <begin position="20"/>
        <end position="44"/>
    </location>
</feature>
<feature type="transmembrane region" description="Helical" evidence="1">
    <location>
        <begin position="117"/>
        <end position="142"/>
    </location>
</feature>
<evidence type="ECO:0000313" key="3">
    <source>
        <dbReference type="Proteomes" id="UP001501565"/>
    </source>
</evidence>
<keyword evidence="1" id="KW-0812">Transmembrane</keyword>
<keyword evidence="1" id="KW-0472">Membrane</keyword>
<evidence type="ECO:0008006" key="4">
    <source>
        <dbReference type="Google" id="ProtNLM"/>
    </source>
</evidence>
<keyword evidence="1" id="KW-1133">Transmembrane helix</keyword>
<evidence type="ECO:0000313" key="2">
    <source>
        <dbReference type="EMBL" id="GAA3924571.1"/>
    </source>
</evidence>
<proteinExistence type="predicted"/>
<feature type="transmembrane region" description="Helical" evidence="1">
    <location>
        <begin position="87"/>
        <end position="111"/>
    </location>
</feature>
<protein>
    <recommendedName>
        <fullName evidence="4">DUF1449 family protein</fullName>
    </recommendedName>
</protein>
<keyword evidence="3" id="KW-1185">Reference proteome</keyword>